<comment type="catalytic activity">
    <reaction evidence="4">
        <text>[thioredoxin]-disulfide + sulfite + AMP + 2 H(+) = adenosine 5'-phosphosulfate + [thioredoxin]-dithiol</text>
        <dbReference type="Rhea" id="RHEA:21976"/>
        <dbReference type="Rhea" id="RHEA-COMP:10698"/>
        <dbReference type="Rhea" id="RHEA-COMP:10700"/>
        <dbReference type="ChEBI" id="CHEBI:15378"/>
        <dbReference type="ChEBI" id="CHEBI:17359"/>
        <dbReference type="ChEBI" id="CHEBI:29950"/>
        <dbReference type="ChEBI" id="CHEBI:50058"/>
        <dbReference type="ChEBI" id="CHEBI:58243"/>
        <dbReference type="ChEBI" id="CHEBI:456215"/>
        <dbReference type="EC" id="1.8.4.10"/>
    </reaction>
</comment>
<dbReference type="GO" id="GO:0005737">
    <property type="term" value="C:cytoplasm"/>
    <property type="evidence" value="ECO:0007669"/>
    <property type="project" value="UniProtKB-SubCell"/>
</dbReference>
<keyword evidence="4" id="KW-0408">Iron</keyword>
<dbReference type="OrthoDB" id="9794018at2"/>
<keyword evidence="2 4" id="KW-0560">Oxidoreductase</keyword>
<dbReference type="InterPro" id="IPR004511">
    <property type="entry name" value="PAPS/APS_Rdtase"/>
</dbReference>
<comment type="cofactor">
    <cofactor evidence="4">
        <name>[4Fe-4S] cluster</name>
        <dbReference type="ChEBI" id="CHEBI:49883"/>
    </cofactor>
    <text evidence="4">Binds 1 [4Fe-4S] cluster per subunit.</text>
</comment>
<comment type="caution">
    <text evidence="6">The sequence shown here is derived from an EMBL/GenBank/DDBJ whole genome shotgun (WGS) entry which is preliminary data.</text>
</comment>
<organism evidence="6 7">
    <name type="scientific">Flavilitoribacter nigricans (strain ATCC 23147 / DSM 23189 / NBRC 102662 / NCIMB 1420 / SS-2)</name>
    <name type="common">Lewinella nigricans</name>
    <dbReference type="NCBI Taxonomy" id="1122177"/>
    <lineage>
        <taxon>Bacteria</taxon>
        <taxon>Pseudomonadati</taxon>
        <taxon>Bacteroidota</taxon>
        <taxon>Saprospiria</taxon>
        <taxon>Saprospirales</taxon>
        <taxon>Lewinellaceae</taxon>
        <taxon>Flavilitoribacter</taxon>
    </lineage>
</organism>
<dbReference type="Gene3D" id="3.40.50.620">
    <property type="entry name" value="HUPs"/>
    <property type="match status" value="1"/>
</dbReference>
<feature type="binding site" evidence="4">
    <location>
        <position position="204"/>
    </location>
    <ligand>
        <name>[4Fe-4S] cluster</name>
        <dbReference type="ChEBI" id="CHEBI:49883"/>
    </ligand>
</feature>
<comment type="pathway">
    <text evidence="3 4">Sulfur metabolism; hydrogen sulfide biosynthesis; sulfite from sulfate.</text>
</comment>
<keyword evidence="4" id="KW-0411">Iron-sulfur</keyword>
<keyword evidence="7" id="KW-1185">Reference proteome</keyword>
<dbReference type="PIRSF" id="PIRSF000857">
    <property type="entry name" value="PAPS_reductase"/>
    <property type="match status" value="1"/>
</dbReference>
<dbReference type="GO" id="GO:0019379">
    <property type="term" value="P:sulfate assimilation, phosphoadenylyl sulfate reduction by phosphoadenylyl-sulfate reductase (thioredoxin)"/>
    <property type="evidence" value="ECO:0007669"/>
    <property type="project" value="UniProtKB-UniRule"/>
</dbReference>
<evidence type="ECO:0000313" key="6">
    <source>
        <dbReference type="EMBL" id="PHN06477.1"/>
    </source>
</evidence>
<reference evidence="6 7" key="1">
    <citation type="submission" date="2017-10" db="EMBL/GenBank/DDBJ databases">
        <title>The draft genome sequence of Lewinella nigricans NBRC 102662.</title>
        <authorList>
            <person name="Wang K."/>
        </authorList>
    </citation>
    <scope>NUCLEOTIDE SEQUENCE [LARGE SCALE GENOMIC DNA]</scope>
    <source>
        <strain evidence="6 7">NBRC 102662</strain>
    </source>
</reference>
<dbReference type="NCBIfam" id="NF002537">
    <property type="entry name" value="PRK02090.1"/>
    <property type="match status" value="1"/>
</dbReference>
<evidence type="ECO:0000313" key="7">
    <source>
        <dbReference type="Proteomes" id="UP000223913"/>
    </source>
</evidence>
<evidence type="ECO:0000256" key="3">
    <source>
        <dbReference type="ARBA" id="ARBA00024327"/>
    </source>
</evidence>
<dbReference type="HAMAP" id="MF_00063">
    <property type="entry name" value="CysH"/>
    <property type="match status" value="1"/>
</dbReference>
<dbReference type="EC" id="1.8.4.10" evidence="4"/>
<keyword evidence="4" id="KW-0963">Cytoplasm</keyword>
<evidence type="ECO:0000256" key="2">
    <source>
        <dbReference type="ARBA" id="ARBA00023002"/>
    </source>
</evidence>
<feature type="domain" description="Phosphoadenosine phosphosulphate reductase" evidence="5">
    <location>
        <begin position="44"/>
        <end position="209"/>
    </location>
</feature>
<evidence type="ECO:0000256" key="4">
    <source>
        <dbReference type="HAMAP-Rule" id="MF_00063"/>
    </source>
</evidence>
<dbReference type="GO" id="GO:0046872">
    <property type="term" value="F:metal ion binding"/>
    <property type="evidence" value="ECO:0007669"/>
    <property type="project" value="UniProtKB-KW"/>
</dbReference>
<comment type="function">
    <text evidence="4">Catalyzes the formation of sulfite from adenosine 5'-phosphosulfate (APS) using thioredoxin as an electron donor.</text>
</comment>
<feature type="binding site" evidence="4">
    <location>
        <position position="123"/>
    </location>
    <ligand>
        <name>[4Fe-4S] cluster</name>
        <dbReference type="ChEBI" id="CHEBI:49883"/>
    </ligand>
</feature>
<name>A0A2D0NDC8_FLAN2</name>
<sequence>MTTGRKPNDCVQHWEVDYLNEVFSPMTFQERIQNLYEYFCEEDVMMTTSFGTKSVFMLYWVSQLRPSQAVHFLDTTYHFPETLQYRDDLTEQFKLNMITLTPEKEKNERSLKESWWSTNTPRCCYTNKIQPLEPVKAAHKVWMSGLMSYQTEFRSGLKVFEQQGNMLKFHPIIDLDEGEFLYYMDLLELPHHPLENLGYGSIGCTHCTEHGSGREGRWKSSDKTECGLHPDFFLNKKK</sequence>
<feature type="binding site" evidence="4">
    <location>
        <position position="207"/>
    </location>
    <ligand>
        <name>[4Fe-4S] cluster</name>
        <dbReference type="ChEBI" id="CHEBI:49883"/>
    </ligand>
</feature>
<gene>
    <name evidence="4" type="primary">cysH</name>
    <name evidence="6" type="ORF">CRP01_11630</name>
</gene>
<keyword evidence="4" id="KW-0479">Metal-binding</keyword>
<comment type="subcellular location">
    <subcellularLocation>
        <location evidence="4">Cytoplasm</location>
    </subcellularLocation>
</comment>
<dbReference type="InterPro" id="IPR014729">
    <property type="entry name" value="Rossmann-like_a/b/a_fold"/>
</dbReference>
<comment type="similarity">
    <text evidence="1 4">Belongs to the PAPS reductase family. CysH subfamily.</text>
</comment>
<dbReference type="PANTHER" id="PTHR46509">
    <property type="entry name" value="PHOSPHOADENOSINE PHOSPHOSULFATE REDUCTASE"/>
    <property type="match status" value="1"/>
</dbReference>
<feature type="binding site" evidence="4">
    <location>
        <position position="124"/>
    </location>
    <ligand>
        <name>[4Fe-4S] cluster</name>
        <dbReference type="ChEBI" id="CHEBI:49883"/>
    </ligand>
</feature>
<feature type="active site" description="Nucleophile; cysteine thiosulfonate intermediate" evidence="4">
    <location>
        <position position="226"/>
    </location>
</feature>
<dbReference type="InterPro" id="IPR002500">
    <property type="entry name" value="PAPS_reduct_dom"/>
</dbReference>
<dbReference type="GO" id="GO:0070814">
    <property type="term" value="P:hydrogen sulfide biosynthetic process"/>
    <property type="evidence" value="ECO:0007669"/>
    <property type="project" value="UniProtKB-UniRule"/>
</dbReference>
<evidence type="ECO:0000259" key="5">
    <source>
        <dbReference type="Pfam" id="PF01507"/>
    </source>
</evidence>
<dbReference type="PANTHER" id="PTHR46509:SF1">
    <property type="entry name" value="PHOSPHOADENOSINE PHOSPHOSULFATE REDUCTASE"/>
    <property type="match status" value="1"/>
</dbReference>
<evidence type="ECO:0000256" key="1">
    <source>
        <dbReference type="ARBA" id="ARBA00009732"/>
    </source>
</evidence>
<accession>A0A2D0NDC8</accession>
<dbReference type="AlphaFoldDB" id="A0A2D0NDC8"/>
<dbReference type="Pfam" id="PF01507">
    <property type="entry name" value="PAPS_reduct"/>
    <property type="match status" value="1"/>
</dbReference>
<dbReference type="GO" id="GO:0051539">
    <property type="term" value="F:4 iron, 4 sulfur cluster binding"/>
    <property type="evidence" value="ECO:0007669"/>
    <property type="project" value="UniProtKB-UniRule"/>
</dbReference>
<dbReference type="GO" id="GO:0004604">
    <property type="term" value="F:phosphoadenylyl-sulfate reductase (thioredoxin) activity"/>
    <property type="evidence" value="ECO:0007669"/>
    <property type="project" value="UniProtKB-UniRule"/>
</dbReference>
<dbReference type="SUPFAM" id="SSF52402">
    <property type="entry name" value="Adenine nucleotide alpha hydrolases-like"/>
    <property type="match status" value="1"/>
</dbReference>
<proteinExistence type="inferred from homology"/>
<dbReference type="Proteomes" id="UP000223913">
    <property type="component" value="Unassembled WGS sequence"/>
</dbReference>
<dbReference type="GO" id="GO:0043866">
    <property type="term" value="F:adenylyl-sulfate reductase (thioredoxin) activity"/>
    <property type="evidence" value="ECO:0007669"/>
    <property type="project" value="UniProtKB-EC"/>
</dbReference>
<dbReference type="EMBL" id="PDUD01000018">
    <property type="protein sequence ID" value="PHN06477.1"/>
    <property type="molecule type" value="Genomic_DNA"/>
</dbReference>
<protein>
    <recommendedName>
        <fullName evidence="4">Adenosine 5'-phosphosulfate reductase</fullName>
        <shortName evidence="4">APS reductase</shortName>
        <ecNumber evidence="4">1.8.4.10</ecNumber>
    </recommendedName>
    <alternativeName>
        <fullName evidence="4">5'-adenylylsulfate reductase</fullName>
    </alternativeName>
    <alternativeName>
        <fullName evidence="4">Thioredoxin-dependent 5'-adenylylsulfate reductase</fullName>
    </alternativeName>
</protein>